<protein>
    <submittedName>
        <fullName evidence="1">YbhB/YbcL family Raf kinase inhibitor-like protein</fullName>
    </submittedName>
</protein>
<keyword evidence="2" id="KW-1185">Reference proteome</keyword>
<evidence type="ECO:0000313" key="2">
    <source>
        <dbReference type="Proteomes" id="UP001139410"/>
    </source>
</evidence>
<dbReference type="SUPFAM" id="SSF49777">
    <property type="entry name" value="PEBP-like"/>
    <property type="match status" value="1"/>
</dbReference>
<gene>
    <name evidence="1" type="ORF">LVY65_10960</name>
</gene>
<dbReference type="InterPro" id="IPR005247">
    <property type="entry name" value="YbhB_YbcL/LppC-like"/>
</dbReference>
<dbReference type="RefSeq" id="WP_235068265.1">
    <property type="nucleotide sequence ID" value="NZ_JAKFGM010000003.1"/>
</dbReference>
<reference evidence="1" key="1">
    <citation type="submission" date="2022-01" db="EMBL/GenBank/DDBJ databases">
        <authorList>
            <person name="Jo J.-H."/>
            <person name="Im W.-T."/>
        </authorList>
    </citation>
    <scope>NUCLEOTIDE SEQUENCE</scope>
    <source>
        <strain evidence="1">G124</strain>
    </source>
</reference>
<accession>A0A9X1QNV8</accession>
<sequence length="152" mass="16096">MEKTALSTFALTSEAFASGQAIPSQFTCDGVNRPPPLTWSEPPEGTHSFALIVDDPDAPGGTFRHWAAYDIPANARLIGEGILQATNDFGKAGYGGPCPPKGHGLHRYRFKLLALNVDKLGAGPKPSAAQIEALAAGHLIGRTELVGTYERK</sequence>
<dbReference type="EMBL" id="JAKFGM010000003">
    <property type="protein sequence ID" value="MCF2515577.1"/>
    <property type="molecule type" value="Genomic_DNA"/>
</dbReference>
<name>A0A9X1QNV8_9SPHN</name>
<dbReference type="CDD" id="cd00865">
    <property type="entry name" value="PEBP_bact_arch"/>
    <property type="match status" value="1"/>
</dbReference>
<proteinExistence type="predicted"/>
<dbReference type="NCBIfam" id="TIGR00481">
    <property type="entry name" value="YbhB/YbcL family Raf kinase inhibitor-like protein"/>
    <property type="match status" value="1"/>
</dbReference>
<dbReference type="InterPro" id="IPR008914">
    <property type="entry name" value="PEBP"/>
</dbReference>
<dbReference type="AlphaFoldDB" id="A0A9X1QNV8"/>
<dbReference type="Proteomes" id="UP001139410">
    <property type="component" value="Unassembled WGS sequence"/>
</dbReference>
<dbReference type="InterPro" id="IPR036610">
    <property type="entry name" value="PEBP-like_sf"/>
</dbReference>
<dbReference type="PANTHER" id="PTHR30289">
    <property type="entry name" value="UNCHARACTERIZED PROTEIN YBCL-RELATED"/>
    <property type="match status" value="1"/>
</dbReference>
<dbReference type="PANTHER" id="PTHR30289:SF1">
    <property type="entry name" value="PEBP (PHOSPHATIDYLETHANOLAMINE-BINDING PROTEIN) FAMILY PROTEIN"/>
    <property type="match status" value="1"/>
</dbReference>
<evidence type="ECO:0000313" key="1">
    <source>
        <dbReference type="EMBL" id="MCF2515577.1"/>
    </source>
</evidence>
<comment type="caution">
    <text evidence="1">The sequence shown here is derived from an EMBL/GenBank/DDBJ whole genome shotgun (WGS) entry which is preliminary data.</text>
</comment>
<organism evidence="1 2">
    <name type="scientific">Sphingomonas cremea</name>
    <dbReference type="NCBI Taxonomy" id="2904799"/>
    <lineage>
        <taxon>Bacteria</taxon>
        <taxon>Pseudomonadati</taxon>
        <taxon>Pseudomonadota</taxon>
        <taxon>Alphaproteobacteria</taxon>
        <taxon>Sphingomonadales</taxon>
        <taxon>Sphingomonadaceae</taxon>
        <taxon>Sphingomonas</taxon>
    </lineage>
</organism>
<dbReference type="Pfam" id="PF01161">
    <property type="entry name" value="PBP"/>
    <property type="match status" value="1"/>
</dbReference>
<dbReference type="Gene3D" id="3.90.280.10">
    <property type="entry name" value="PEBP-like"/>
    <property type="match status" value="1"/>
</dbReference>